<gene>
    <name evidence="2" type="ORF">METZ01_LOCUS384589</name>
</gene>
<sequence length="208" mass="24894">MILVEFNKNLKIINLFVKNISDMDKRIELYKKNLKEKKYLLNENLEYLSEGVQGKVFRIGKLGVIIKKINYDTFNEWIPILNRKNVYNDSVIGMEIKASEKITKYMIKYKIPFYPLFYGFEVIVNKMNKDKSEICLYYEDIEYNTTLTTKLNQIKNFKTFENIIIRLLIAVYVLNKKLDIIHHDLKFDNILITKYKNLNKYDIFTIGN</sequence>
<dbReference type="GO" id="GO:0005524">
    <property type="term" value="F:ATP binding"/>
    <property type="evidence" value="ECO:0007669"/>
    <property type="project" value="InterPro"/>
</dbReference>
<dbReference type="GO" id="GO:0004672">
    <property type="term" value="F:protein kinase activity"/>
    <property type="evidence" value="ECO:0007669"/>
    <property type="project" value="InterPro"/>
</dbReference>
<dbReference type="Gene3D" id="1.10.510.10">
    <property type="entry name" value="Transferase(Phosphotransferase) domain 1"/>
    <property type="match status" value="1"/>
</dbReference>
<dbReference type="InterPro" id="IPR008271">
    <property type="entry name" value="Ser/Thr_kinase_AS"/>
</dbReference>
<reference evidence="2" key="1">
    <citation type="submission" date="2018-05" db="EMBL/GenBank/DDBJ databases">
        <authorList>
            <person name="Lanie J.A."/>
            <person name="Ng W.-L."/>
            <person name="Kazmierczak K.M."/>
            <person name="Andrzejewski T.M."/>
            <person name="Davidsen T.M."/>
            <person name="Wayne K.J."/>
            <person name="Tettelin H."/>
            <person name="Glass J.I."/>
            <person name="Rusch D."/>
            <person name="Podicherti R."/>
            <person name="Tsui H.-C.T."/>
            <person name="Winkler M.E."/>
        </authorList>
    </citation>
    <scope>NUCLEOTIDE SEQUENCE</scope>
</reference>
<accession>A0A382UD02</accession>
<feature type="non-terminal residue" evidence="2">
    <location>
        <position position="1"/>
    </location>
</feature>
<dbReference type="PROSITE" id="PS50011">
    <property type="entry name" value="PROTEIN_KINASE_DOM"/>
    <property type="match status" value="1"/>
</dbReference>
<dbReference type="EMBL" id="UINC01143037">
    <property type="protein sequence ID" value="SVD31735.1"/>
    <property type="molecule type" value="Genomic_DNA"/>
</dbReference>
<dbReference type="InterPro" id="IPR000719">
    <property type="entry name" value="Prot_kinase_dom"/>
</dbReference>
<feature type="non-terminal residue" evidence="2">
    <location>
        <position position="208"/>
    </location>
</feature>
<dbReference type="InterPro" id="IPR011009">
    <property type="entry name" value="Kinase-like_dom_sf"/>
</dbReference>
<feature type="domain" description="Protein kinase" evidence="1">
    <location>
        <begin position="42"/>
        <end position="208"/>
    </location>
</feature>
<protein>
    <recommendedName>
        <fullName evidence="1">Protein kinase domain-containing protein</fullName>
    </recommendedName>
</protein>
<evidence type="ECO:0000313" key="2">
    <source>
        <dbReference type="EMBL" id="SVD31735.1"/>
    </source>
</evidence>
<dbReference type="AlphaFoldDB" id="A0A382UD02"/>
<evidence type="ECO:0000259" key="1">
    <source>
        <dbReference type="PROSITE" id="PS50011"/>
    </source>
</evidence>
<name>A0A382UD02_9ZZZZ</name>
<dbReference type="PROSITE" id="PS00108">
    <property type="entry name" value="PROTEIN_KINASE_ST"/>
    <property type="match status" value="1"/>
</dbReference>
<dbReference type="SUPFAM" id="SSF56112">
    <property type="entry name" value="Protein kinase-like (PK-like)"/>
    <property type="match status" value="1"/>
</dbReference>
<proteinExistence type="predicted"/>
<organism evidence="2">
    <name type="scientific">marine metagenome</name>
    <dbReference type="NCBI Taxonomy" id="408172"/>
    <lineage>
        <taxon>unclassified sequences</taxon>
        <taxon>metagenomes</taxon>
        <taxon>ecological metagenomes</taxon>
    </lineage>
</organism>